<proteinExistence type="predicted"/>
<evidence type="ECO:0000313" key="3">
    <source>
        <dbReference type="Proteomes" id="UP001236806"/>
    </source>
</evidence>
<evidence type="ECO:0000313" key="2">
    <source>
        <dbReference type="EMBL" id="MDQ0675913.1"/>
    </source>
</evidence>
<evidence type="ECO:0000259" key="1">
    <source>
        <dbReference type="Pfam" id="PF07819"/>
    </source>
</evidence>
<protein>
    <submittedName>
        <fullName evidence="2">Pimeloyl-ACP methyl ester carboxylesterase/uncharacterized protein YukE</fullName>
    </submittedName>
</protein>
<keyword evidence="3" id="KW-1185">Reference proteome</keyword>
<dbReference type="EMBL" id="JAUSXB010000001">
    <property type="protein sequence ID" value="MDQ0675913.1"/>
    <property type="molecule type" value="Genomic_DNA"/>
</dbReference>
<name>A0ABU0PPL0_9MICC</name>
<dbReference type="SUPFAM" id="SSF53474">
    <property type="entry name" value="alpha/beta-Hydrolases"/>
    <property type="match status" value="1"/>
</dbReference>
<dbReference type="Gene3D" id="3.40.50.1820">
    <property type="entry name" value="alpha/beta hydrolase"/>
    <property type="match status" value="1"/>
</dbReference>
<gene>
    <name evidence="2" type="ORF">QFZ36_003474</name>
</gene>
<dbReference type="InterPro" id="IPR012908">
    <property type="entry name" value="PGAP1-ab_dom-like"/>
</dbReference>
<dbReference type="RefSeq" id="WP_306638217.1">
    <property type="nucleotide sequence ID" value="NZ_JAUSXB010000001.1"/>
</dbReference>
<organism evidence="2 3">
    <name type="scientific">Pseudarthrobacter siccitolerans</name>
    <dbReference type="NCBI Taxonomy" id="861266"/>
    <lineage>
        <taxon>Bacteria</taxon>
        <taxon>Bacillati</taxon>
        <taxon>Actinomycetota</taxon>
        <taxon>Actinomycetes</taxon>
        <taxon>Micrococcales</taxon>
        <taxon>Micrococcaceae</taxon>
        <taxon>Pseudarthrobacter</taxon>
    </lineage>
</organism>
<reference evidence="2 3" key="1">
    <citation type="submission" date="2023-07" db="EMBL/GenBank/DDBJ databases">
        <title>Comparative genomics of wheat-associated soil bacteria to identify genetic determinants of phenazine resistance.</title>
        <authorList>
            <person name="Mouncey N."/>
        </authorList>
    </citation>
    <scope>NUCLEOTIDE SEQUENCE [LARGE SCALE GENOMIC DNA]</scope>
    <source>
        <strain evidence="2 3">W1I3</strain>
    </source>
</reference>
<dbReference type="InterPro" id="IPR029058">
    <property type="entry name" value="AB_hydrolase_fold"/>
</dbReference>
<feature type="domain" description="GPI inositol-deacylase PGAP1-like alpha/beta" evidence="1">
    <location>
        <begin position="329"/>
        <end position="402"/>
    </location>
</feature>
<dbReference type="Pfam" id="PF07819">
    <property type="entry name" value="PGAP1"/>
    <property type="match status" value="1"/>
</dbReference>
<comment type="caution">
    <text evidence="2">The sequence shown here is derived from an EMBL/GenBank/DDBJ whole genome shotgun (WGS) entry which is preliminary data.</text>
</comment>
<dbReference type="Proteomes" id="UP001236806">
    <property type="component" value="Unassembled WGS sequence"/>
</dbReference>
<accession>A0ABU0PPL0</accession>
<sequence length="488" mass="50792">MTFYGMDVESGRRLSEELARASDRLAALSRSLTPLIQGSPWKGADAQKFTDEWTGQRTKLISTADALAAASNAVKRNVEEQVAASSKGTGRPSAAQAPSFFDSLVGSVAVTAGDLWDTGGNVTTAVQDTAGNLWNSVQDSAPLPIRNLMDAQGNVASQARDAMDMGWRWLTSGEPPSVTELVSNGLLMAATMENLQATALTLGLFNPHLLDDGRPVAGEPIPVGVGTPNDIDSNRRLVTPVPSTISALLDATDTAYSDAGKSGVPDTGVRITTVEKPGEPPAYIVSIPGTTRWLPDGAANSTDLTGNLELAGGNLSTAAEAVRLAMEQAAIPEGAPVMLSGHSQGGMIAAALASDGSFTDRFNVTNLVTFGSPVDSTPIPPSIDVLALQHAGDPVPKVDLADSTAWPGGIVTATRDNGATIVELPNPDIDAGIAGINYHDANRYVDSVSQYEAGGPIAHYSEQQSTQRFLTMDASQVTSTVTNVSRKQ</sequence>